<protein>
    <submittedName>
        <fullName evidence="1">Uncharacterized protein</fullName>
    </submittedName>
</protein>
<dbReference type="AlphaFoldDB" id="A0A285PRI8"/>
<proteinExistence type="predicted"/>
<sequence length="126" mass="15016">MLYLDDILYEIEESEIWSFNYNIMEGTIYLSIVNPYTAVRHEMTIEKIYNIFFVHSANKKEKEDISYNPFVEMSYIGTDKIEFPLKKIKLLKGYNIEFNLIIELYTDKMFINAENIVVDGEKYTLP</sequence>
<gene>
    <name evidence="1" type="ORF">EHLA_1502</name>
</gene>
<dbReference type="EMBL" id="LT907978">
    <property type="protein sequence ID" value="SOB72221.1"/>
    <property type="molecule type" value="Genomic_DNA"/>
</dbReference>
<dbReference type="RefSeq" id="WP_096240061.1">
    <property type="nucleotide sequence ID" value="NZ_LT907978.1"/>
</dbReference>
<organism evidence="1 2">
    <name type="scientific">Anaerobutyricum hallii</name>
    <dbReference type="NCBI Taxonomy" id="39488"/>
    <lineage>
        <taxon>Bacteria</taxon>
        <taxon>Bacillati</taxon>
        <taxon>Bacillota</taxon>
        <taxon>Clostridia</taxon>
        <taxon>Lachnospirales</taxon>
        <taxon>Lachnospiraceae</taxon>
        <taxon>Anaerobutyricum</taxon>
    </lineage>
</organism>
<dbReference type="Pfam" id="PF24711">
    <property type="entry name" value="YxiG"/>
    <property type="match status" value="1"/>
</dbReference>
<name>A0A285PRI8_9FIRM</name>
<evidence type="ECO:0000313" key="1">
    <source>
        <dbReference type="EMBL" id="SOB72221.1"/>
    </source>
</evidence>
<reference evidence="2" key="1">
    <citation type="submission" date="2017-09" db="EMBL/GenBank/DDBJ databases">
        <authorList>
            <person name="Shetty A S."/>
        </authorList>
    </citation>
    <scope>NUCLEOTIDE SEQUENCE [LARGE SCALE GENOMIC DNA]</scope>
</reference>
<dbReference type="InterPro" id="IPR057808">
    <property type="entry name" value="YxiG"/>
</dbReference>
<dbReference type="KEGG" id="ehl:EHLA_1502"/>
<dbReference type="Proteomes" id="UP000217549">
    <property type="component" value="Chromosome I"/>
</dbReference>
<evidence type="ECO:0000313" key="2">
    <source>
        <dbReference type="Proteomes" id="UP000217549"/>
    </source>
</evidence>
<accession>A0A285PRI8</accession>
<keyword evidence="2" id="KW-1185">Reference proteome</keyword>